<gene>
    <name evidence="1" type="ORF">BDU57DRAFT_516457</name>
</gene>
<name>A0A6A5QLA0_AMPQU</name>
<dbReference type="GO" id="GO:0000070">
    <property type="term" value="P:mitotic sister chromatid segregation"/>
    <property type="evidence" value="ECO:0007669"/>
    <property type="project" value="InterPro"/>
</dbReference>
<reference evidence="1" key="1">
    <citation type="journal article" date="2020" name="Stud. Mycol.">
        <title>101 Dothideomycetes genomes: a test case for predicting lifestyles and emergence of pathogens.</title>
        <authorList>
            <person name="Haridas S."/>
            <person name="Albert R."/>
            <person name="Binder M."/>
            <person name="Bloem J."/>
            <person name="Labutti K."/>
            <person name="Salamov A."/>
            <person name="Andreopoulos B."/>
            <person name="Baker S."/>
            <person name="Barry K."/>
            <person name="Bills G."/>
            <person name="Bluhm B."/>
            <person name="Cannon C."/>
            <person name="Castanera R."/>
            <person name="Culley D."/>
            <person name="Daum C."/>
            <person name="Ezra D."/>
            <person name="Gonzalez J."/>
            <person name="Henrissat B."/>
            <person name="Kuo A."/>
            <person name="Liang C."/>
            <person name="Lipzen A."/>
            <person name="Lutzoni F."/>
            <person name="Magnuson J."/>
            <person name="Mondo S."/>
            <person name="Nolan M."/>
            <person name="Ohm R."/>
            <person name="Pangilinan J."/>
            <person name="Park H.-J."/>
            <person name="Ramirez L."/>
            <person name="Alfaro M."/>
            <person name="Sun H."/>
            <person name="Tritt A."/>
            <person name="Yoshinaga Y."/>
            <person name="Zwiers L.-H."/>
            <person name="Turgeon B."/>
            <person name="Goodwin S."/>
            <person name="Spatafora J."/>
            <person name="Crous P."/>
            <person name="Grigoriev I."/>
        </authorList>
    </citation>
    <scope>NUCLEOTIDE SEQUENCE</scope>
    <source>
        <strain evidence="1">HMLAC05119</strain>
    </source>
</reference>
<organism evidence="1 2">
    <name type="scientific">Ampelomyces quisqualis</name>
    <name type="common">Powdery mildew agent</name>
    <dbReference type="NCBI Taxonomy" id="50730"/>
    <lineage>
        <taxon>Eukaryota</taxon>
        <taxon>Fungi</taxon>
        <taxon>Dikarya</taxon>
        <taxon>Ascomycota</taxon>
        <taxon>Pezizomycotina</taxon>
        <taxon>Dothideomycetes</taxon>
        <taxon>Pleosporomycetidae</taxon>
        <taxon>Pleosporales</taxon>
        <taxon>Pleosporineae</taxon>
        <taxon>Phaeosphaeriaceae</taxon>
        <taxon>Ampelomyces</taxon>
    </lineage>
</organism>
<dbReference type="PANTHER" id="PTHR31749">
    <property type="entry name" value="KINETOCHORE-ASSOCIATED PROTEIN NSL1 HOMOLOG"/>
    <property type="match status" value="1"/>
</dbReference>
<dbReference type="PANTHER" id="PTHR31749:SF3">
    <property type="entry name" value="KINETOCHORE-ASSOCIATED PROTEIN NSL1 HOMOLOG"/>
    <property type="match status" value="1"/>
</dbReference>
<sequence>MDTQHRKIELQSPSDLTYLTTQIRTAAARKLDLHLPPVPSSTEPDDLRKHVETLIDDFVAQILAGMRRNISINGMEVQTEDDGPGVGGAVDGKHSVFKEEYEPFDEKLRARVGAAIVRRDALVGKISRHRRNTPAMAAMAFQSQFQRENEELLDVDVDTGEGQGDVVGVLGLQREEEVRRNWERAVEGLGRLNGGMGETRARLERAGGVVEYLEGEKRKV</sequence>
<protein>
    <recommendedName>
        <fullName evidence="3">Kinetochore protein mis14</fullName>
    </recommendedName>
</protein>
<dbReference type="OrthoDB" id="2135762at2759"/>
<dbReference type="EMBL" id="ML979135">
    <property type="protein sequence ID" value="KAF1916375.1"/>
    <property type="molecule type" value="Genomic_DNA"/>
</dbReference>
<keyword evidence="2" id="KW-1185">Reference proteome</keyword>
<dbReference type="Proteomes" id="UP000800096">
    <property type="component" value="Unassembled WGS sequence"/>
</dbReference>
<evidence type="ECO:0008006" key="3">
    <source>
        <dbReference type="Google" id="ProtNLM"/>
    </source>
</evidence>
<proteinExistence type="predicted"/>
<evidence type="ECO:0000313" key="1">
    <source>
        <dbReference type="EMBL" id="KAF1916375.1"/>
    </source>
</evidence>
<dbReference type="GO" id="GO:0000444">
    <property type="term" value="C:MIS12/MIND type complex"/>
    <property type="evidence" value="ECO:0007669"/>
    <property type="project" value="TreeGrafter"/>
</dbReference>
<dbReference type="Pfam" id="PF08641">
    <property type="entry name" value="Mis14"/>
    <property type="match status" value="1"/>
</dbReference>
<evidence type="ECO:0000313" key="2">
    <source>
        <dbReference type="Proteomes" id="UP000800096"/>
    </source>
</evidence>
<dbReference type="InterPro" id="IPR013950">
    <property type="entry name" value="Mis14/Nsl1"/>
</dbReference>
<accession>A0A6A5QLA0</accession>
<dbReference type="AlphaFoldDB" id="A0A6A5QLA0"/>